<dbReference type="Pfam" id="PF00169">
    <property type="entry name" value="PH"/>
    <property type="match status" value="1"/>
</dbReference>
<organism evidence="9 10">
    <name type="scientific">Petromyzon marinus</name>
    <name type="common">Sea lamprey</name>
    <dbReference type="NCBI Taxonomy" id="7757"/>
    <lineage>
        <taxon>Eukaryota</taxon>
        <taxon>Metazoa</taxon>
        <taxon>Chordata</taxon>
        <taxon>Craniata</taxon>
        <taxon>Vertebrata</taxon>
        <taxon>Cyclostomata</taxon>
        <taxon>Hyperoartia</taxon>
        <taxon>Petromyzontiformes</taxon>
        <taxon>Petromyzontidae</taxon>
        <taxon>Petromyzon</taxon>
    </lineage>
</organism>
<dbReference type="PROSITE" id="PS51339">
    <property type="entry name" value="PPASE_MYOTUBULARIN"/>
    <property type="match status" value="1"/>
</dbReference>
<evidence type="ECO:0000313" key="9">
    <source>
        <dbReference type="Proteomes" id="UP001318040"/>
    </source>
</evidence>
<feature type="compositionally biased region" description="Low complexity" evidence="5">
    <location>
        <begin position="1091"/>
        <end position="1101"/>
    </location>
</feature>
<evidence type="ECO:0000256" key="5">
    <source>
        <dbReference type="SAM" id="MobiDB-lite"/>
    </source>
</evidence>
<evidence type="ECO:0000259" key="6">
    <source>
        <dbReference type="PROSITE" id="PS50003"/>
    </source>
</evidence>
<dbReference type="Pfam" id="PF06602">
    <property type="entry name" value="Myotub-related"/>
    <property type="match status" value="1"/>
</dbReference>
<dbReference type="SUPFAM" id="SSF52799">
    <property type="entry name" value="(Phosphotyrosine protein) phosphatases II"/>
    <property type="match status" value="1"/>
</dbReference>
<dbReference type="Pfam" id="PF03456">
    <property type="entry name" value="uDENN"/>
    <property type="match status" value="1"/>
</dbReference>
<dbReference type="Pfam" id="PF12335">
    <property type="entry name" value="SBF2"/>
    <property type="match status" value="1"/>
</dbReference>
<dbReference type="InterPro" id="IPR011993">
    <property type="entry name" value="PH-like_dom_sf"/>
</dbReference>
<dbReference type="FunFam" id="3.30.450.200:FF:000004">
    <property type="entry name" value="SET binding factor 2"/>
    <property type="match status" value="1"/>
</dbReference>
<comment type="similarity">
    <text evidence="2">Belongs to the protein-tyrosine phosphatase family. Non-receptor class myotubularin subfamily.</text>
</comment>
<evidence type="ECO:0000256" key="4">
    <source>
        <dbReference type="ARBA" id="ARBA00022658"/>
    </source>
</evidence>
<keyword evidence="9" id="KW-1185">Reference proteome</keyword>
<dbReference type="PANTHER" id="PTHR10807:SF109">
    <property type="entry name" value="SET DOMAIN BINDING FACTOR, ISOFORM A"/>
    <property type="match status" value="1"/>
</dbReference>
<keyword evidence="3" id="KW-0963">Cytoplasm</keyword>
<dbReference type="PANTHER" id="PTHR10807">
    <property type="entry name" value="MYOTUBULARIN-RELATED"/>
    <property type="match status" value="1"/>
</dbReference>
<dbReference type="FunFam" id="3.40.50.11500:FF:000006">
    <property type="entry name" value="SET binding factor 2"/>
    <property type="match status" value="1"/>
</dbReference>
<dbReference type="InterPro" id="IPR001849">
    <property type="entry name" value="PH_domain"/>
</dbReference>
<dbReference type="FunFam" id="2.30.29.30:FF:000093">
    <property type="entry name" value="SET binding factor 2"/>
    <property type="match status" value="1"/>
</dbReference>
<sequence>MDRLVDYFVIVGYDREKKGTGEGQGKIIQRFPDREWEDTPFPQGIELFCQPSGWKLSNEWKQPTFFVAVLTDIESDRHFCACLTFYEPEDETQQKDSESDGEGEDESHHMQRFAPKSLVLVSRLDYTEIYRQSLGLIYAIHVDDLKVTLENVVGNLLTCMIPTSGGAQPEGDNVEYGKVFSLGAGDRQVIQPALNNEIPVTGSSVILLFRQLGINNVLHLFCAVLTEHKILFHSSSYQRLTEACRALVALTFPLKYSYTYIPILPGSLLEVLSTPTPFIIGVHSTFRSEFQELLDVIIADLDGGTVMIPECVQVSALPEPYLQHIQTALSMVLYPDLEVADMAFSPTSPSVIKPEMQDKEVRAAMLRLFAQLLQGYRSCLQLIRIHSEPVIRFHKAAFLGQRGLVENDFIPKLLDSMAFAGFVSERGPPYRTCDLFDELAASSVEWVKSEEGNQELVHKNIRHLAKKLYDNENPSALTPVQRVYRPSDSALSMPQQKPYPLIAEHVVEKLMEEGLARLAGTQIVVRPEKLCNVPAGDAIVSMDYGPATHALANSARRLEVVRNCVTFIFENKLLDAKKTLPAVLRALKGRAARHCLMQELGMYAQQNRAVLDHQQFEYVIRMMNSALQDCSTLDEHSVASALLPLVTTFCRKLCQGVTQFAYTCVQDHPVWTSQQFWEATFYDDVQKHIQSLYLSMNDGSPAHRQTSGVPDKTPMEIAAEQLRLWPTLEEEKRQDLISSEEGIVYSQAIHYANRMVYLLVPLDSSKNRLLLKPGLGDGESVSNSFLTNSIAGSVAESYDTESGFEDSEGTDVANSVVRFITRFVDKVCTESKVTTEHIRALNSMIPGTVAIHIETLESVHRESRRLPPIEKPKITKPALLHGENFIVDGLRVYLLMDGREEVSGGAMGGPPILPAEGAIFLTNYRIIFRGMPVDPLVGEQPVVRSFPVAALTKEKKITVTSQIEQYVQEGLQLRSCTFQLLKVAFDVEVSSETVEMFRKHIHKLRYPQTVYHTFAFATSQLQPIHIEEKQKEANTSLRTLVKSAKKAGMKTIGRQYVSRKKFTPPNWADRQSVYGSEEEDEISISDEGDKTLTNTATTSSTMKSPEKLTVDHALERACCKDYQRLGLGTLSSSLTRSKSEIYRISTVNRMYGTCRSYPGLLIVPQNVQDSTLQKISRCYRQNRFPVICWRHSQTKAVLLRSSGPHGKGVVGLFKGQGQHASGASSSESSSSVEQEKYLQAIIHAMPHQSDRNRLSMNSSTYLALESESAYDKHRQNRLSTLMKQATGTNMDLTLSSSFTRGVLGYRDKLFTVSTPKGAVKGRRLREGKWATLRGSGRFSGLVVSGDIGARLAGKEPLQSPNHNGVPTERDFARCQAAVLYILADKSQGKGIKFEGVHGCEVLLVEYPDVRAVKASFKKLLRACVPSTSPSQDMTFYKSLEESEWLQQIQRLLQLAELVVELLDGGSSVMVSLEEGWDITTQLVSMVQLLSDPFYRTLDGFRLLVEKEWISFGHRFSHRSNQTLASQGSGLAPLFLQFLDCVHQVHNQFPTEFEFNQYYLKFLAYHFVSNRFRTFLLDSDYERIEMGMMYEEKGEKLGSKPARSLWDYVERIHKTSPVFYNYMYMPADGEEVLQPFSMLACLRVWDYYVEESLGEGPSFDWELINGRCDVASEVEQPDGTVPQSKRKTVWPCYSNLAKLQPDAITQLLLEIEHLEAELKPSSERWKDTWDKVKVAPKTKPQLKRRVPLPAGMAGRPRSAVGFSPAREGPPFLAESERASVVTTASSTLGRRNVPQMSSAYYMFPSNDTENRSFEGFLFKRGALLKGWKQRLFVLDKTKHQLRYYDSYEDMTCKGFIDLAEVESVAVGTPSLGAPKTVDEKAFFDLKTTKRVYNFYAPDAQLAQQWIDKIQGCISDA</sequence>
<dbReference type="SMART" id="SM00568">
    <property type="entry name" value="GRAM"/>
    <property type="match status" value="1"/>
</dbReference>
<dbReference type="GO" id="GO:0016020">
    <property type="term" value="C:membrane"/>
    <property type="evidence" value="ECO:0007669"/>
    <property type="project" value="TreeGrafter"/>
</dbReference>
<dbReference type="InterPro" id="IPR037516">
    <property type="entry name" value="Tripartite_DENN"/>
</dbReference>
<proteinExistence type="inferred from homology"/>
<dbReference type="Proteomes" id="UP001318040">
    <property type="component" value="Chromosome 7"/>
</dbReference>
<dbReference type="GO" id="GO:0005085">
    <property type="term" value="F:guanyl-nucleotide exchange factor activity"/>
    <property type="evidence" value="ECO:0007669"/>
    <property type="project" value="UniProtKB-KW"/>
</dbReference>
<dbReference type="PROSITE" id="PS50003">
    <property type="entry name" value="PH_DOMAIN"/>
    <property type="match status" value="1"/>
</dbReference>
<dbReference type="CDD" id="cd01235">
    <property type="entry name" value="PH_Sbf1_hMTMR5"/>
    <property type="match status" value="1"/>
</dbReference>
<dbReference type="InterPro" id="IPR005113">
    <property type="entry name" value="uDENN_dom"/>
</dbReference>
<evidence type="ECO:0000259" key="7">
    <source>
        <dbReference type="PROSITE" id="PS50211"/>
    </source>
</evidence>
<feature type="region of interest" description="Disordered" evidence="5">
    <location>
        <begin position="90"/>
        <end position="109"/>
    </location>
</feature>
<evidence type="ECO:0000256" key="3">
    <source>
        <dbReference type="ARBA" id="ARBA00022490"/>
    </source>
</evidence>
<dbReference type="SMART" id="SM00799">
    <property type="entry name" value="DENN"/>
    <property type="match status" value="1"/>
</dbReference>
<comment type="subcellular location">
    <subcellularLocation>
        <location evidence="1">Cytoplasm</location>
    </subcellularLocation>
</comment>
<evidence type="ECO:0000256" key="1">
    <source>
        <dbReference type="ARBA" id="ARBA00004496"/>
    </source>
</evidence>
<dbReference type="SMART" id="SM00233">
    <property type="entry name" value="PH"/>
    <property type="match status" value="1"/>
</dbReference>
<dbReference type="InterPro" id="IPR030564">
    <property type="entry name" value="Myotubularin"/>
</dbReference>
<feature type="compositionally biased region" description="Acidic residues" evidence="5">
    <location>
        <begin position="1076"/>
        <end position="1086"/>
    </location>
</feature>
<dbReference type="Pfam" id="PF02893">
    <property type="entry name" value="GRAM"/>
    <property type="match status" value="1"/>
</dbReference>
<feature type="region of interest" description="Disordered" evidence="5">
    <location>
        <begin position="1068"/>
        <end position="1101"/>
    </location>
</feature>
<reference evidence="10" key="1">
    <citation type="submission" date="2025-08" db="UniProtKB">
        <authorList>
            <consortium name="RefSeq"/>
        </authorList>
    </citation>
    <scope>IDENTIFICATION</scope>
    <source>
        <tissue evidence="10">Sperm</tissue>
    </source>
</reference>
<dbReference type="InterPro" id="IPR004182">
    <property type="entry name" value="GRAM"/>
</dbReference>
<dbReference type="Gene3D" id="3.30.450.200">
    <property type="match status" value="1"/>
</dbReference>
<dbReference type="SMART" id="SM00800">
    <property type="entry name" value="uDENN"/>
    <property type="match status" value="1"/>
</dbReference>
<protein>
    <submittedName>
        <fullName evidence="10">Myotubularin-related protein 13-like isoform X1</fullName>
    </submittedName>
</protein>
<dbReference type="SUPFAM" id="SSF50729">
    <property type="entry name" value="PH domain-like"/>
    <property type="match status" value="2"/>
</dbReference>
<evidence type="ECO:0000256" key="2">
    <source>
        <dbReference type="ARBA" id="ARBA00007471"/>
    </source>
</evidence>
<dbReference type="Pfam" id="PF02141">
    <property type="entry name" value="DENN"/>
    <property type="match status" value="1"/>
</dbReference>
<dbReference type="InterPro" id="IPR010569">
    <property type="entry name" value="Myotubularin-like_Pase_dom"/>
</dbReference>
<dbReference type="PROSITE" id="PS50211">
    <property type="entry name" value="DENN"/>
    <property type="match status" value="1"/>
</dbReference>
<dbReference type="Gene3D" id="2.30.29.30">
    <property type="entry name" value="Pleckstrin-homology domain (PH domain)/Phosphotyrosine-binding domain (PTB)"/>
    <property type="match status" value="1"/>
</dbReference>
<dbReference type="GO" id="GO:0005737">
    <property type="term" value="C:cytoplasm"/>
    <property type="evidence" value="ECO:0007669"/>
    <property type="project" value="UniProtKB-SubCell"/>
</dbReference>
<feature type="domain" description="UDENN" evidence="7">
    <location>
        <begin position="7"/>
        <end position="433"/>
    </location>
</feature>
<gene>
    <name evidence="10" type="primary">LOC116939979</name>
</gene>
<dbReference type="SMART" id="SM00801">
    <property type="entry name" value="dDENN"/>
    <property type="match status" value="1"/>
</dbReference>
<dbReference type="RefSeq" id="XP_032805004.1">
    <property type="nucleotide sequence ID" value="XM_032949113.1"/>
</dbReference>
<accession>A0AAJ7STM0</accession>
<dbReference type="InterPro" id="IPR001194">
    <property type="entry name" value="cDENN_dom"/>
</dbReference>
<feature type="domain" description="Myotubularin phosphatase" evidence="8">
    <location>
        <begin position="1112"/>
        <end position="1648"/>
    </location>
</feature>
<feature type="domain" description="PH" evidence="6">
    <location>
        <begin position="1809"/>
        <end position="1913"/>
    </location>
</feature>
<dbReference type="InterPro" id="IPR022096">
    <property type="entry name" value="SBF1/SBF2"/>
</dbReference>
<dbReference type="KEGG" id="pmrn:116939979"/>
<dbReference type="InterPro" id="IPR029021">
    <property type="entry name" value="Prot-tyrosine_phosphatase-like"/>
</dbReference>
<keyword evidence="4" id="KW-0344">Guanine-nucleotide releasing factor</keyword>
<name>A0AAJ7STM0_PETMA</name>
<dbReference type="InterPro" id="IPR005112">
    <property type="entry name" value="dDENN_dom"/>
</dbReference>
<evidence type="ECO:0000259" key="8">
    <source>
        <dbReference type="PROSITE" id="PS51339"/>
    </source>
</evidence>
<dbReference type="InterPro" id="IPR043153">
    <property type="entry name" value="DENN_C"/>
</dbReference>
<evidence type="ECO:0000313" key="10">
    <source>
        <dbReference type="RefSeq" id="XP_032805004.1"/>
    </source>
</evidence>
<dbReference type="Gene3D" id="3.40.50.11500">
    <property type="match status" value="1"/>
</dbReference>